<evidence type="ECO:0000256" key="8">
    <source>
        <dbReference type="HAMAP-Rule" id="MF_01824"/>
    </source>
</evidence>
<dbReference type="CDD" id="cd04727">
    <property type="entry name" value="pdxS"/>
    <property type="match status" value="1"/>
</dbReference>
<evidence type="ECO:0000256" key="7">
    <source>
        <dbReference type="ARBA" id="ARBA00061750"/>
    </source>
</evidence>
<comment type="pathway">
    <text evidence="1 8">Cofactor biosynthesis; pyridoxal 5'-phosphate biosynthesis.</text>
</comment>
<feature type="binding site" evidence="8">
    <location>
        <begin position="220"/>
        <end position="221"/>
    </location>
    <ligand>
        <name>D-ribose 5-phosphate</name>
        <dbReference type="ChEBI" id="CHEBI:78346"/>
    </ligand>
</feature>
<feature type="domain" description="PdxS/SNZ N-terminal" evidence="10">
    <location>
        <begin position="1"/>
        <end position="197"/>
    </location>
</feature>
<feature type="binding site" evidence="8">
    <location>
        <position position="138"/>
    </location>
    <ligand>
        <name>D-ribose 5-phosphate</name>
        <dbReference type="ChEBI" id="CHEBI:78346"/>
    </ligand>
</feature>
<dbReference type="InterPro" id="IPR001852">
    <property type="entry name" value="PdxS/SNZ"/>
</dbReference>
<evidence type="ECO:0000256" key="5">
    <source>
        <dbReference type="ARBA" id="ARBA00023270"/>
    </source>
</evidence>
<feature type="binding site" evidence="8">
    <location>
        <position position="150"/>
    </location>
    <ligand>
        <name>D-glyceraldehyde 3-phosphate</name>
        <dbReference type="ChEBI" id="CHEBI:59776"/>
    </ligand>
</feature>
<dbReference type="PANTHER" id="PTHR31829">
    <property type="entry name" value="PYRIDOXAL 5'-PHOSPHATE SYNTHASE SUBUNIT SNZ1-RELATED"/>
    <property type="match status" value="1"/>
</dbReference>
<dbReference type="HOGENOM" id="CLU_055352_1_0_11"/>
<dbReference type="SUPFAM" id="SSF51366">
    <property type="entry name" value="Ribulose-phoshate binding barrel"/>
    <property type="match status" value="1"/>
</dbReference>
<dbReference type="GO" id="GO:0042823">
    <property type="term" value="P:pyridoxal phosphate biosynthetic process"/>
    <property type="evidence" value="ECO:0007669"/>
    <property type="project" value="UniProtKB-UniRule"/>
</dbReference>
<keyword evidence="3 8" id="KW-0663">Pyridoxal phosphate</keyword>
<dbReference type="InterPro" id="IPR011060">
    <property type="entry name" value="RibuloseP-bd_barrel"/>
</dbReference>
<protein>
    <recommendedName>
        <fullName evidence="8">Pyridoxal 5'-phosphate synthase subunit PdxS</fullName>
        <shortName evidence="8">PLP synthase subunit PdxS</shortName>
        <ecNumber evidence="8">4.3.3.6</ecNumber>
    </recommendedName>
    <alternativeName>
        <fullName evidence="8">Pdx1</fullName>
    </alternativeName>
</protein>
<dbReference type="STRING" id="529884.Rhola_00007110"/>
<dbReference type="FunFam" id="3.20.20.70:FF:000001">
    <property type="entry name" value="Pyridoxine biosynthesis protein PDX1"/>
    <property type="match status" value="1"/>
</dbReference>
<evidence type="ECO:0000256" key="6">
    <source>
        <dbReference type="ARBA" id="ARBA00047992"/>
    </source>
</evidence>
<dbReference type="HAMAP" id="MF_01824">
    <property type="entry name" value="PdxS"/>
    <property type="match status" value="1"/>
</dbReference>
<keyword evidence="4 8" id="KW-0456">Lyase</keyword>
<comment type="catalytic activity">
    <reaction evidence="6 8">
        <text>aldehydo-D-ribose 5-phosphate + D-glyceraldehyde 3-phosphate + L-glutamine = pyridoxal 5'-phosphate + L-glutamate + phosphate + 3 H2O + H(+)</text>
        <dbReference type="Rhea" id="RHEA:31507"/>
        <dbReference type="ChEBI" id="CHEBI:15377"/>
        <dbReference type="ChEBI" id="CHEBI:15378"/>
        <dbReference type="ChEBI" id="CHEBI:29985"/>
        <dbReference type="ChEBI" id="CHEBI:43474"/>
        <dbReference type="ChEBI" id="CHEBI:58273"/>
        <dbReference type="ChEBI" id="CHEBI:58359"/>
        <dbReference type="ChEBI" id="CHEBI:59776"/>
        <dbReference type="ChEBI" id="CHEBI:597326"/>
        <dbReference type="EC" id="4.3.3.6"/>
    </reaction>
</comment>
<dbReference type="AlphaFoldDB" id="A0A060JFJ2"/>
<evidence type="ECO:0000256" key="2">
    <source>
        <dbReference type="ARBA" id="ARBA00007281"/>
    </source>
</evidence>
<dbReference type="Gene3D" id="3.20.20.70">
    <property type="entry name" value="Aldolase class I"/>
    <property type="match status" value="1"/>
</dbReference>
<evidence type="ECO:0000256" key="1">
    <source>
        <dbReference type="ARBA" id="ARBA00004737"/>
    </source>
</evidence>
<evidence type="ECO:0000256" key="9">
    <source>
        <dbReference type="PROSITE-ProRule" id="PRU00481"/>
    </source>
</evidence>
<feature type="binding site" evidence="8">
    <location>
        <position position="199"/>
    </location>
    <ligand>
        <name>D-ribose 5-phosphate</name>
        <dbReference type="ChEBI" id="CHEBI:78346"/>
    </ligand>
</feature>
<evidence type="ECO:0000256" key="4">
    <source>
        <dbReference type="ARBA" id="ARBA00023239"/>
    </source>
</evidence>
<name>A0A060JFJ2_9MICO</name>
<evidence type="ECO:0000313" key="11">
    <source>
        <dbReference type="EMBL" id="AIC47515.1"/>
    </source>
</evidence>
<feature type="active site" description="Schiff-base intermediate with D-ribose 5-phosphate" evidence="8">
    <location>
        <position position="66"/>
    </location>
</feature>
<dbReference type="EMBL" id="CP007490">
    <property type="protein sequence ID" value="AIC47515.1"/>
    <property type="molecule type" value="Genomic_DNA"/>
</dbReference>
<gene>
    <name evidence="8" type="primary">pdxS</name>
    <name evidence="11" type="ORF">Rhola_00007110</name>
</gene>
<dbReference type="Pfam" id="PF01680">
    <property type="entry name" value="SOR_SNZ"/>
    <property type="match status" value="1"/>
</dbReference>
<keyword evidence="5 8" id="KW-0704">Schiff base</keyword>
<feature type="binding site" evidence="8">
    <location>
        <position position="9"/>
    </location>
    <ligand>
        <name>D-ribose 5-phosphate</name>
        <dbReference type="ChEBI" id="CHEBI:78346"/>
    </ligand>
</feature>
<keyword evidence="12" id="KW-1185">Reference proteome</keyword>
<evidence type="ECO:0000259" key="10">
    <source>
        <dbReference type="Pfam" id="PF01680"/>
    </source>
</evidence>
<dbReference type="InterPro" id="IPR013785">
    <property type="entry name" value="Aldolase_TIM"/>
</dbReference>
<dbReference type="PROSITE" id="PS51129">
    <property type="entry name" value="PDXS_SNZ_2"/>
    <property type="match status" value="1"/>
</dbReference>
<comment type="subunit">
    <text evidence="7">Homohexamer and homododecamer. In the presence of PdxT, forms a dodecamer of heterodimers.</text>
</comment>
<evidence type="ECO:0000313" key="12">
    <source>
        <dbReference type="Proteomes" id="UP000067708"/>
    </source>
</evidence>
<dbReference type="KEGG" id="rla:Rhola_00007110"/>
<dbReference type="GO" id="GO:0036381">
    <property type="term" value="F:pyridoxal 5'-phosphate synthase (glutamine hydrolysing) activity"/>
    <property type="evidence" value="ECO:0007669"/>
    <property type="project" value="UniProtKB-UniRule"/>
</dbReference>
<dbReference type="NCBIfam" id="TIGR00343">
    <property type="entry name" value="pyridoxal 5'-phosphate synthase lyase subunit PdxS"/>
    <property type="match status" value="1"/>
</dbReference>
<dbReference type="Proteomes" id="UP000067708">
    <property type="component" value="Chromosome"/>
</dbReference>
<dbReference type="eggNOG" id="COG0214">
    <property type="taxonomic scope" value="Bacteria"/>
</dbReference>
<accession>A0A060JFJ2</accession>
<dbReference type="InterPro" id="IPR033755">
    <property type="entry name" value="PdxS/SNZ_N"/>
</dbReference>
<sequence>MMKGGVIMDVVTPEQAKIAEDAGAVAVMALERVPADIRAQGGVSRMSDPDMIDGIIKAVSIPVMAKARIGHFVEAQILQALKVDYIDESEVLSPADYVNHIDKWKFDVPFVCGATNLGEALRRITEGAAMIRSKGEAGTGDVSEAMKHIRTIYGEIRTLAAKSEDELYVAAKELQAPYELVREVASTGKLPVVMFVAGGVATPADAALMMQMGADGVFVGSGIFKSGNPAERAKAIVKATTFFNDPDVLAQVSRGLGEAMVGINVSDLPAPHRLAERGW</sequence>
<organism evidence="11 12">
    <name type="scientific">Rhodoluna lacicola</name>
    <dbReference type="NCBI Taxonomy" id="529884"/>
    <lineage>
        <taxon>Bacteria</taxon>
        <taxon>Bacillati</taxon>
        <taxon>Actinomycetota</taxon>
        <taxon>Actinomycetes</taxon>
        <taxon>Micrococcales</taxon>
        <taxon>Microbacteriaceae</taxon>
        <taxon>Luna cluster</taxon>
        <taxon>Luna-1 subcluster</taxon>
        <taxon>Rhodoluna</taxon>
    </lineage>
</organism>
<proteinExistence type="inferred from homology"/>
<comment type="similarity">
    <text evidence="2 8 9">Belongs to the PdxS/SNZ family.</text>
</comment>
<comment type="function">
    <text evidence="8">Catalyzes the formation of pyridoxal 5'-phosphate from ribose 5-phosphate (RBP), glyceraldehyde 3-phosphate (G3P) and ammonia. The ammonia is provided by the PdxT subunit. Can also use ribulose 5-phosphate and dihydroxyacetone phosphate as substrates, resulting from enzyme-catalyzed isomerization of RBP and G3P, respectively.</text>
</comment>
<dbReference type="UniPathway" id="UPA00245"/>
<reference evidence="11 12" key="1">
    <citation type="journal article" date="2014" name="Int. J. Syst. Evol. Microbiol.">
        <title>Rhodoluna lacicola gen. nov., sp. nov., a planktonic freshwater bacterium with stream-lined genome.</title>
        <authorList>
            <person name="Hahn M."/>
            <person name="Schmidt J."/>
            <person name="Taipale S.J."/>
            <person name="Doolittle W.F."/>
            <person name="Koll U."/>
        </authorList>
    </citation>
    <scope>NUCLEOTIDE SEQUENCE [LARGE SCALE GENOMIC DNA]</scope>
    <source>
        <strain evidence="11 12">MWH-Ta8</strain>
    </source>
</reference>
<dbReference type="PATRIC" id="fig|529884.3.peg.674"/>
<dbReference type="GO" id="GO:0008615">
    <property type="term" value="P:pyridoxine biosynthetic process"/>
    <property type="evidence" value="ECO:0007669"/>
    <property type="project" value="TreeGrafter"/>
</dbReference>
<dbReference type="NCBIfam" id="NF003215">
    <property type="entry name" value="PRK04180.1"/>
    <property type="match status" value="1"/>
</dbReference>
<dbReference type="EC" id="4.3.3.6" evidence="8"/>
<evidence type="ECO:0000256" key="3">
    <source>
        <dbReference type="ARBA" id="ARBA00022898"/>
    </source>
</evidence>
<dbReference type="PIRSF" id="PIRSF029271">
    <property type="entry name" value="Pdx1"/>
    <property type="match status" value="1"/>
</dbReference>
<dbReference type="PANTHER" id="PTHR31829:SF0">
    <property type="entry name" value="PYRIDOXAL 5'-PHOSPHATE SYNTHASE SUBUNIT SNZ1-RELATED"/>
    <property type="match status" value="1"/>
</dbReference>
<dbReference type="GO" id="GO:0006520">
    <property type="term" value="P:amino acid metabolic process"/>
    <property type="evidence" value="ECO:0007669"/>
    <property type="project" value="TreeGrafter"/>
</dbReference>